<protein>
    <submittedName>
        <fullName evidence="1">Uncharacterized protein</fullName>
    </submittedName>
</protein>
<dbReference type="Proteomes" id="UP000376575">
    <property type="component" value="Unassembled WGS sequence"/>
</dbReference>
<sequence length="47" mass="5537">MLVPANAWVESWQMFYVETQALTNLSPHKCANYRRDIRAATLRQSRL</sequence>
<gene>
    <name evidence="1" type="ORF">MiAbW_02300</name>
</gene>
<evidence type="ECO:0000313" key="2">
    <source>
        <dbReference type="Proteomes" id="UP000376575"/>
    </source>
</evidence>
<organism evidence="1 2">
    <name type="scientific">Microcystis aeruginosa NIES-4325</name>
    <dbReference type="NCBI Taxonomy" id="2569534"/>
    <lineage>
        <taxon>Bacteria</taxon>
        <taxon>Bacillati</taxon>
        <taxon>Cyanobacteriota</taxon>
        <taxon>Cyanophyceae</taxon>
        <taxon>Oscillatoriophycideae</taxon>
        <taxon>Chroococcales</taxon>
        <taxon>Microcystaceae</taxon>
        <taxon>Microcystis</taxon>
    </lineage>
</organism>
<reference evidence="1 2" key="1">
    <citation type="journal article" date="2019" name="FEMS Microbiol. Lett.">
        <title>A novel salt-tolerant genotype illuminates the sucrose gene evolution in freshwater bloom-forming cyanobacterium Microcystis aeruginosa.</title>
        <authorList>
            <person name="Tanabe Y."/>
            <person name="Yamaguchi H."/>
            <person name="Sano T."/>
            <person name="Kawachi M."/>
        </authorList>
    </citation>
    <scope>NUCLEOTIDE SEQUENCE [LARGE SCALE GENOMIC DNA]</scope>
    <source>
        <strain evidence="1 2">NIES-4325</strain>
    </source>
</reference>
<dbReference type="AlphaFoldDB" id="A0A5J4F9R0"/>
<accession>A0A5J4F9R0</accession>
<evidence type="ECO:0000313" key="1">
    <source>
        <dbReference type="EMBL" id="GEA27733.1"/>
    </source>
</evidence>
<comment type="caution">
    <text evidence="1">The sequence shown here is derived from an EMBL/GenBank/DDBJ whole genome shotgun (WGS) entry which is preliminary data.</text>
</comment>
<name>A0A5J4F9R0_MICAE</name>
<dbReference type="EMBL" id="BJKP01000019">
    <property type="protein sequence ID" value="GEA27733.1"/>
    <property type="molecule type" value="Genomic_DNA"/>
</dbReference>
<proteinExistence type="predicted"/>